<dbReference type="Proteomes" id="UP000292052">
    <property type="component" value="Unassembled WGS sequence"/>
</dbReference>
<evidence type="ECO:0000313" key="2">
    <source>
        <dbReference type="EMBL" id="RZC35858.1"/>
    </source>
</evidence>
<dbReference type="SMART" id="SM00225">
    <property type="entry name" value="BTB"/>
    <property type="match status" value="1"/>
</dbReference>
<evidence type="ECO:0000259" key="1">
    <source>
        <dbReference type="PROSITE" id="PS50097"/>
    </source>
</evidence>
<dbReference type="InterPro" id="IPR000210">
    <property type="entry name" value="BTB/POZ_dom"/>
</dbReference>
<dbReference type="CDD" id="cd18186">
    <property type="entry name" value="BTB_POZ_ZBTB_KLHL-like"/>
    <property type="match status" value="1"/>
</dbReference>
<protein>
    <submittedName>
        <fullName evidence="2">BTB domain containing protein</fullName>
    </submittedName>
</protein>
<evidence type="ECO:0000313" key="3">
    <source>
        <dbReference type="Proteomes" id="UP000292052"/>
    </source>
</evidence>
<reference evidence="2 3" key="1">
    <citation type="submission" date="2017-03" db="EMBL/GenBank/DDBJ databases">
        <title>Genome of the blue death feigning beetle - Asbolus verrucosus.</title>
        <authorList>
            <person name="Rider S.D."/>
        </authorList>
    </citation>
    <scope>NUCLEOTIDE SEQUENCE [LARGE SCALE GENOMIC DNA]</scope>
    <source>
        <strain evidence="2">Butters</strain>
        <tissue evidence="2">Head and leg muscle</tissue>
    </source>
</reference>
<accession>A0A482VU00</accession>
<dbReference type="PROSITE" id="PS50097">
    <property type="entry name" value="BTB"/>
    <property type="match status" value="1"/>
</dbReference>
<dbReference type="InterPro" id="IPR011333">
    <property type="entry name" value="SKP1/BTB/POZ_sf"/>
</dbReference>
<proteinExistence type="predicted"/>
<keyword evidence="3" id="KW-1185">Reference proteome</keyword>
<feature type="domain" description="BTB" evidence="1">
    <location>
        <begin position="31"/>
        <end position="94"/>
    </location>
</feature>
<dbReference type="EMBL" id="QDEB01067256">
    <property type="protein sequence ID" value="RZC35858.1"/>
    <property type="molecule type" value="Genomic_DNA"/>
</dbReference>
<name>A0A482VU00_ASBVE</name>
<dbReference type="AlphaFoldDB" id="A0A482VU00"/>
<dbReference type="Gene3D" id="3.30.710.10">
    <property type="entry name" value="Potassium Channel Kv1.1, Chain A"/>
    <property type="match status" value="1"/>
</dbReference>
<comment type="caution">
    <text evidence="2">The sequence shown here is derived from an EMBL/GenBank/DDBJ whole genome shotgun (WGS) entry which is preliminary data.</text>
</comment>
<dbReference type="SUPFAM" id="SSF54695">
    <property type="entry name" value="POZ domain"/>
    <property type="match status" value="1"/>
</dbReference>
<dbReference type="Pfam" id="PF00651">
    <property type="entry name" value="BTB"/>
    <property type="match status" value="1"/>
</dbReference>
<gene>
    <name evidence="2" type="ORF">BDFB_007228</name>
</gene>
<sequence>MEDATLNIVPYNNTYDKENFNYKDSFYVNFIDVQINCVGKLMGAHKFILANRSDYFKEILTKNPKIHQIEMAIPSKIVDRVFSLIYGQSITIKESELGDLARMSVLVQRKRQHNFRNQWIN</sequence>
<dbReference type="OrthoDB" id="6678352at2759"/>
<organism evidence="2 3">
    <name type="scientific">Asbolus verrucosus</name>
    <name type="common">Desert ironclad beetle</name>
    <dbReference type="NCBI Taxonomy" id="1661398"/>
    <lineage>
        <taxon>Eukaryota</taxon>
        <taxon>Metazoa</taxon>
        <taxon>Ecdysozoa</taxon>
        <taxon>Arthropoda</taxon>
        <taxon>Hexapoda</taxon>
        <taxon>Insecta</taxon>
        <taxon>Pterygota</taxon>
        <taxon>Neoptera</taxon>
        <taxon>Endopterygota</taxon>
        <taxon>Coleoptera</taxon>
        <taxon>Polyphaga</taxon>
        <taxon>Cucujiformia</taxon>
        <taxon>Tenebrionidae</taxon>
        <taxon>Pimeliinae</taxon>
        <taxon>Asbolus</taxon>
    </lineage>
</organism>